<keyword evidence="1" id="KW-1133">Transmembrane helix</keyword>
<organism evidence="2">
    <name type="scientific">viral metagenome</name>
    <dbReference type="NCBI Taxonomy" id="1070528"/>
    <lineage>
        <taxon>unclassified sequences</taxon>
        <taxon>metagenomes</taxon>
        <taxon>organismal metagenomes</taxon>
    </lineage>
</organism>
<sequence>MESSPVYGLLMILFIGCGVIGLFAIIYIGYRLVKFWKDRQIRLRTVSDPELEPIAAV</sequence>
<keyword evidence="1" id="KW-0472">Membrane</keyword>
<reference evidence="2" key="1">
    <citation type="journal article" date="2020" name="Nature">
        <title>Giant virus diversity and host interactions through global metagenomics.</title>
        <authorList>
            <person name="Schulz F."/>
            <person name="Roux S."/>
            <person name="Paez-Espino D."/>
            <person name="Jungbluth S."/>
            <person name="Walsh D.A."/>
            <person name="Denef V.J."/>
            <person name="McMahon K.D."/>
            <person name="Konstantinidis K.T."/>
            <person name="Eloe-Fadrosh E.A."/>
            <person name="Kyrpides N.C."/>
            <person name="Woyke T."/>
        </authorList>
    </citation>
    <scope>NUCLEOTIDE SEQUENCE</scope>
    <source>
        <strain evidence="2">GVMAG-S-1101164-72</strain>
    </source>
</reference>
<proteinExistence type="predicted"/>
<protein>
    <submittedName>
        <fullName evidence="2">Uncharacterized protein</fullName>
    </submittedName>
</protein>
<feature type="transmembrane region" description="Helical" evidence="1">
    <location>
        <begin position="6"/>
        <end position="30"/>
    </location>
</feature>
<dbReference type="AlphaFoldDB" id="A0A6C0APH0"/>
<name>A0A6C0APH0_9ZZZZ</name>
<evidence type="ECO:0000256" key="1">
    <source>
        <dbReference type="SAM" id="Phobius"/>
    </source>
</evidence>
<dbReference type="EMBL" id="MN740759">
    <property type="protein sequence ID" value="QHS81719.1"/>
    <property type="molecule type" value="Genomic_DNA"/>
</dbReference>
<evidence type="ECO:0000313" key="2">
    <source>
        <dbReference type="EMBL" id="QHS81719.1"/>
    </source>
</evidence>
<accession>A0A6C0APH0</accession>
<keyword evidence="1" id="KW-0812">Transmembrane</keyword>